<evidence type="ECO:0000313" key="8">
    <source>
        <dbReference type="EMBL" id="NMF91367.1"/>
    </source>
</evidence>
<sequence>MKTQLDSALQFHQSALNLQAQRQQMLASNIANADTPNYKARDIDFRSALKGALSERMGPLALASTSSRHLDVAEQMQFGAYVGYRREFQSSVDGNTVNMDVERAAFAENSVHYEASVTFINGLLRSMQTAITGQ</sequence>
<name>A0ABX1MTQ7_9RHOO</name>
<evidence type="ECO:0000256" key="3">
    <source>
        <dbReference type="ARBA" id="ARBA00014376"/>
    </source>
</evidence>
<dbReference type="PANTHER" id="PTHR30435">
    <property type="entry name" value="FLAGELLAR PROTEIN"/>
    <property type="match status" value="1"/>
</dbReference>
<keyword evidence="8" id="KW-0969">Cilium</keyword>
<evidence type="ECO:0000256" key="5">
    <source>
        <dbReference type="ARBA" id="ARBA00024934"/>
    </source>
</evidence>
<dbReference type="NCBIfam" id="TIGR01396">
    <property type="entry name" value="FlgB"/>
    <property type="match status" value="1"/>
</dbReference>
<reference evidence="8 9" key="1">
    <citation type="submission" date="2019-12" db="EMBL/GenBank/DDBJ databases">
        <title>Comparative genomics gives insights into the taxonomy of the Azoarcus-Aromatoleum group and reveals separate origins of nif in the plant-associated Azoarcus and non-plant-associated Aromatoleum sub-groups.</title>
        <authorList>
            <person name="Lafos M."/>
            <person name="Maluk M."/>
            <person name="Batista M."/>
            <person name="Junghare M."/>
            <person name="Carmona M."/>
            <person name="Faoro H."/>
            <person name="Cruz L.M."/>
            <person name="Battistoni F."/>
            <person name="De Souza E."/>
            <person name="Pedrosa F."/>
            <person name="Chen W.-M."/>
            <person name="Poole P.S."/>
            <person name="Dixon R.A."/>
            <person name="James E.K."/>
        </authorList>
    </citation>
    <scope>NUCLEOTIDE SEQUENCE [LARGE SCALE GENOMIC DNA]</scope>
    <source>
        <strain evidence="8 9">ToN1</strain>
    </source>
</reference>
<proteinExistence type="inferred from homology"/>
<comment type="subcellular location">
    <subcellularLocation>
        <location evidence="1 6">Bacterial flagellum basal body</location>
    </subcellularLocation>
</comment>
<dbReference type="Proteomes" id="UP000652074">
    <property type="component" value="Unassembled WGS sequence"/>
</dbReference>
<feature type="domain" description="Flagellar basal body rod protein N-terminal" evidence="7">
    <location>
        <begin position="9"/>
        <end position="39"/>
    </location>
</feature>
<keyword evidence="8" id="KW-0282">Flagellum</keyword>
<dbReference type="Pfam" id="PF00460">
    <property type="entry name" value="Flg_bb_rod"/>
    <property type="match status" value="1"/>
</dbReference>
<keyword evidence="8" id="KW-0966">Cell projection</keyword>
<comment type="similarity">
    <text evidence="2 6">Belongs to the flagella basal body rod proteins family.</text>
</comment>
<comment type="caution">
    <text evidence="8">The sequence shown here is derived from an EMBL/GenBank/DDBJ whole genome shotgun (WGS) entry which is preliminary data.</text>
</comment>
<evidence type="ECO:0000256" key="6">
    <source>
        <dbReference type="PIRNR" id="PIRNR002889"/>
    </source>
</evidence>
<dbReference type="PANTHER" id="PTHR30435:SF12">
    <property type="entry name" value="FLAGELLAR BASAL BODY ROD PROTEIN FLGB"/>
    <property type="match status" value="1"/>
</dbReference>
<comment type="subunit">
    <text evidence="6">The basal body constitutes a major portion of the flagellar organelle and consists of a number of rings mounted on a central rod.</text>
</comment>
<accession>A0ABX1MTQ7</accession>
<keyword evidence="4 6" id="KW-0975">Bacterial flagellum</keyword>
<dbReference type="InterPro" id="IPR001444">
    <property type="entry name" value="Flag_bb_rod_N"/>
</dbReference>
<dbReference type="InterPro" id="IPR019776">
    <property type="entry name" value="Flagellar_basal_body_rod_CS"/>
</dbReference>
<organism evidence="8 9">
    <name type="scientific">Aromatoleum petrolei</name>
    <dbReference type="NCBI Taxonomy" id="76116"/>
    <lineage>
        <taxon>Bacteria</taxon>
        <taxon>Pseudomonadati</taxon>
        <taxon>Pseudomonadota</taxon>
        <taxon>Betaproteobacteria</taxon>
        <taxon>Rhodocyclales</taxon>
        <taxon>Rhodocyclaceae</taxon>
        <taxon>Aromatoleum</taxon>
    </lineage>
</organism>
<evidence type="ECO:0000259" key="7">
    <source>
        <dbReference type="Pfam" id="PF00460"/>
    </source>
</evidence>
<evidence type="ECO:0000256" key="4">
    <source>
        <dbReference type="ARBA" id="ARBA00023143"/>
    </source>
</evidence>
<dbReference type="PROSITE" id="PS00588">
    <property type="entry name" value="FLAGELLA_BB_ROD"/>
    <property type="match status" value="1"/>
</dbReference>
<dbReference type="RefSeq" id="WP_169208685.1">
    <property type="nucleotide sequence ID" value="NZ_CP059560.1"/>
</dbReference>
<evidence type="ECO:0000256" key="2">
    <source>
        <dbReference type="ARBA" id="ARBA00009677"/>
    </source>
</evidence>
<keyword evidence="9" id="KW-1185">Reference proteome</keyword>
<evidence type="ECO:0000313" key="9">
    <source>
        <dbReference type="Proteomes" id="UP000652074"/>
    </source>
</evidence>
<gene>
    <name evidence="8" type="primary">flgB</name>
    <name evidence="8" type="ORF">GPA26_23150</name>
</gene>
<dbReference type="InterPro" id="IPR006300">
    <property type="entry name" value="FlgB"/>
</dbReference>
<dbReference type="PIRSF" id="PIRSF002889">
    <property type="entry name" value="Rod_FlgB"/>
    <property type="match status" value="1"/>
</dbReference>
<evidence type="ECO:0000256" key="1">
    <source>
        <dbReference type="ARBA" id="ARBA00004117"/>
    </source>
</evidence>
<protein>
    <recommendedName>
        <fullName evidence="3 6">Flagellar basal body rod protein FlgB</fullName>
    </recommendedName>
</protein>
<dbReference type="EMBL" id="WTVR01000080">
    <property type="protein sequence ID" value="NMF91367.1"/>
    <property type="molecule type" value="Genomic_DNA"/>
</dbReference>
<comment type="function">
    <text evidence="5 6">Structural component of flagellum, the bacterial motility apparatus. Part of the rod structure of flagellar basal body.</text>
</comment>